<accession>A0A3D8SQQ2</accession>
<protein>
    <recommendedName>
        <fullName evidence="2">Utp8 beta-propeller domain-containing protein</fullName>
    </recommendedName>
</protein>
<proteinExistence type="predicted"/>
<reference evidence="3 4" key="1">
    <citation type="journal article" date="2018" name="IMA Fungus">
        <title>IMA Genome-F 9: Draft genome sequence of Annulohypoxylon stygium, Aspergillus mulundensis, Berkeleyomyces basicola (syn. Thielaviopsis basicola), Ceratocystis smalleyi, two Cercospora beticola strains, Coleophoma cylindrospora, Fusarium fracticaudum, Phialophora cf. hyalina, and Morchella septimelata.</title>
        <authorList>
            <person name="Wingfield B.D."/>
            <person name="Bills G.F."/>
            <person name="Dong Y."/>
            <person name="Huang W."/>
            <person name="Nel W.J."/>
            <person name="Swalarsk-Parry B.S."/>
            <person name="Vaghefi N."/>
            <person name="Wilken P.M."/>
            <person name="An Z."/>
            <person name="de Beer Z.W."/>
            <person name="De Vos L."/>
            <person name="Chen L."/>
            <person name="Duong T.A."/>
            <person name="Gao Y."/>
            <person name="Hammerbacher A."/>
            <person name="Kikkert J.R."/>
            <person name="Li Y."/>
            <person name="Li H."/>
            <person name="Li K."/>
            <person name="Li Q."/>
            <person name="Liu X."/>
            <person name="Ma X."/>
            <person name="Naidoo K."/>
            <person name="Pethybridge S.J."/>
            <person name="Sun J."/>
            <person name="Steenkamp E.T."/>
            <person name="van der Nest M.A."/>
            <person name="van Wyk S."/>
            <person name="Wingfield M.J."/>
            <person name="Xiong C."/>
            <person name="Yue Q."/>
            <person name="Zhang X."/>
        </authorList>
    </citation>
    <scope>NUCLEOTIDE SEQUENCE [LARGE SCALE GENOMIC DNA]</scope>
    <source>
        <strain evidence="3 4">BP6252</strain>
    </source>
</reference>
<sequence length="924" mass="100230">MSGRFSLQPPYVVATLPQPIDQSNGCYVVGEVLGRQNGSRKRKRSELAIGIHGEGVNLYDIPSSRLITSYAVPPQSTFTCAPCSTRIRISKSVAERRTYVATKTPQSCVTLFRDVSPRSGTSTSSAVNCKLDQSAADIVYLGTVTTTSTSDATTSTDLLVIKEDGEILCLDGETLEKKWVSPASALYLDRESESPRDAKVEFAHLTNAFTASQGILKGRQDVMATFSEEVTQDGFNPDILVLVTSAALAEDTSSATLQIFTLPRRLTSSSLKQSVDCLLTAKLTEGRASAATKRSYALHASTGTLQELSGNKLSSYDLSQTLPKVQSVMSIPSATSFLRISNASTMIATHNTVGVYNPKFDSVLATVSLDSMDIKAGSKRRRVSDPSDDSSKPECNLVAYFPRTGTTVGIYGKELVAVQIDSQHDNKSATSGLLIDSLGRAIRQKRKGSEWTEKTLRLDGLTTFGSYLPGSIGGGDPSLSEDFVATDKFVSERDIEGFEGVMVSKLGLNTSNVPTKTIVKGSVGSTKTFVDRRWVSYAIKKIFSWSKDGTESYQLSIEFYPPKTFAWLLETGNLTVANIEVALRDEVRASPEQHIPHGQLVRAIVEVDPELELLLALLDSNYMCAEDLLHAIRRLMESLELIGNASTTQNVLANDEGESLTDGNVEDELEQLEAEAEEDLRLAEYQLGPGSGVRAQALSVALAKLYATPSTTIVQALQTTLTGQEVVSLIYLLRFELARGSWTSRYLDVGLLDSPDEEAEVLNSTILLITSLLNNCIDAIGAGGWLAGDARLINGDFYESEDLIRSLKLEVSAALEGIEEASYLKGLMSEFIRYGDAVQKALPKAAKGNGEEDNYAGKKRKIAPVIVPLSEQNVPVLPLGLKVEQQISRLRVAAGGEVQRRTARDIGRLKSKKVGKYSLERITI</sequence>
<feature type="region of interest" description="Disordered" evidence="1">
    <location>
        <begin position="375"/>
        <end position="394"/>
    </location>
</feature>
<evidence type="ECO:0000313" key="3">
    <source>
        <dbReference type="EMBL" id="RDW88646.1"/>
    </source>
</evidence>
<dbReference type="OrthoDB" id="5330858at2759"/>
<organism evidence="3 4">
    <name type="scientific">Coleophoma cylindrospora</name>
    <dbReference type="NCBI Taxonomy" id="1849047"/>
    <lineage>
        <taxon>Eukaryota</taxon>
        <taxon>Fungi</taxon>
        <taxon>Dikarya</taxon>
        <taxon>Ascomycota</taxon>
        <taxon>Pezizomycotina</taxon>
        <taxon>Leotiomycetes</taxon>
        <taxon>Helotiales</taxon>
        <taxon>Dermateaceae</taxon>
        <taxon>Coleophoma</taxon>
    </lineage>
</organism>
<dbReference type="EMBL" id="PDLM01000001">
    <property type="protein sequence ID" value="RDW88646.1"/>
    <property type="molecule type" value="Genomic_DNA"/>
</dbReference>
<dbReference type="InterPro" id="IPR018843">
    <property type="entry name" value="Utp8_b-prop"/>
</dbReference>
<dbReference type="AlphaFoldDB" id="A0A3D8SQQ2"/>
<gene>
    <name evidence="3" type="ORF">BP6252_00678</name>
</gene>
<dbReference type="Proteomes" id="UP000256645">
    <property type="component" value="Unassembled WGS sequence"/>
</dbReference>
<name>A0A3D8SQQ2_9HELO</name>
<dbReference type="Pfam" id="PF10395">
    <property type="entry name" value="Utp8_b_propeller"/>
    <property type="match status" value="1"/>
</dbReference>
<evidence type="ECO:0000313" key="4">
    <source>
        <dbReference type="Proteomes" id="UP000256645"/>
    </source>
</evidence>
<dbReference type="STRING" id="1849047.A0A3D8SQQ2"/>
<keyword evidence="4" id="KW-1185">Reference proteome</keyword>
<feature type="compositionally biased region" description="Basic and acidic residues" evidence="1">
    <location>
        <begin position="383"/>
        <end position="392"/>
    </location>
</feature>
<evidence type="ECO:0000256" key="1">
    <source>
        <dbReference type="SAM" id="MobiDB-lite"/>
    </source>
</evidence>
<comment type="caution">
    <text evidence="3">The sequence shown here is derived from an EMBL/GenBank/DDBJ whole genome shotgun (WGS) entry which is preliminary data.</text>
</comment>
<evidence type="ECO:0000259" key="2">
    <source>
        <dbReference type="Pfam" id="PF10395"/>
    </source>
</evidence>
<feature type="domain" description="Utp8 beta-propeller" evidence="2">
    <location>
        <begin position="6"/>
        <end position="375"/>
    </location>
</feature>